<evidence type="ECO:0000313" key="2">
    <source>
        <dbReference type="EMBL" id="MDP0971496.1"/>
    </source>
</evidence>
<gene>
    <name evidence="2" type="ORF">Q6294_31630</name>
</gene>
<protein>
    <submittedName>
        <fullName evidence="2">Cobyrinic acid a,c-diamide synthase</fullName>
    </submittedName>
</protein>
<dbReference type="InterPro" id="IPR027417">
    <property type="entry name" value="P-loop_NTPase"/>
</dbReference>
<dbReference type="Gene3D" id="3.40.50.300">
    <property type="entry name" value="P-loop containing nucleotide triphosphate hydrolases"/>
    <property type="match status" value="1"/>
</dbReference>
<dbReference type="GO" id="GO:0042242">
    <property type="term" value="F:cobyrinic acid a,c-diamide synthase activity"/>
    <property type="evidence" value="ECO:0007669"/>
    <property type="project" value="InterPro"/>
</dbReference>
<dbReference type="InterPro" id="IPR004484">
    <property type="entry name" value="CbiA/CobB_synth"/>
</dbReference>
<dbReference type="PANTHER" id="PTHR43873:SF1">
    <property type="entry name" value="COBYRINATE A,C-DIAMIDE SYNTHASE"/>
    <property type="match status" value="1"/>
</dbReference>
<dbReference type="SUPFAM" id="SSF52540">
    <property type="entry name" value="P-loop containing nucleoside triphosphate hydrolases"/>
    <property type="match status" value="1"/>
</dbReference>
<proteinExistence type="predicted"/>
<evidence type="ECO:0000259" key="1">
    <source>
        <dbReference type="Pfam" id="PF01656"/>
    </source>
</evidence>
<evidence type="ECO:0000313" key="3">
    <source>
        <dbReference type="Proteomes" id="UP001244490"/>
    </source>
</evidence>
<sequence>MPHIPRIVIAGTHSGCGKTTIARGIMDALTRRGLRVQPFKVGPDFIDPTHHTAICGRSSRNLDPFMMGRDGVVESF</sequence>
<dbReference type="PANTHER" id="PTHR43873">
    <property type="entry name" value="COBYRINATE A,C-DIAMIDE SYNTHASE"/>
    <property type="match status" value="1"/>
</dbReference>
<name>A0AAW8ART5_KLEPN</name>
<dbReference type="InterPro" id="IPR002586">
    <property type="entry name" value="CobQ/CobB/MinD/ParA_Nub-bd_dom"/>
</dbReference>
<dbReference type="Pfam" id="PF01656">
    <property type="entry name" value="CbiA"/>
    <property type="match status" value="1"/>
</dbReference>
<feature type="non-terminal residue" evidence="2">
    <location>
        <position position="76"/>
    </location>
</feature>
<dbReference type="AlphaFoldDB" id="A0AAW8ART5"/>
<reference evidence="2" key="1">
    <citation type="submission" date="2023-07" db="EMBL/GenBank/DDBJ databases">
        <authorList>
            <person name="Peng Z."/>
        </authorList>
    </citation>
    <scope>NUCLEOTIDE SEQUENCE</scope>
    <source>
        <strain evidence="2">KP219</strain>
    </source>
</reference>
<accession>A0AAW8ART5</accession>
<organism evidence="2 3">
    <name type="scientific">Klebsiella pneumoniae</name>
    <dbReference type="NCBI Taxonomy" id="573"/>
    <lineage>
        <taxon>Bacteria</taxon>
        <taxon>Pseudomonadati</taxon>
        <taxon>Pseudomonadota</taxon>
        <taxon>Gammaproteobacteria</taxon>
        <taxon>Enterobacterales</taxon>
        <taxon>Enterobacteriaceae</taxon>
        <taxon>Klebsiella/Raoultella group</taxon>
        <taxon>Klebsiella</taxon>
        <taxon>Klebsiella pneumoniae complex</taxon>
    </lineage>
</organism>
<dbReference type="Proteomes" id="UP001244490">
    <property type="component" value="Unassembled WGS sequence"/>
</dbReference>
<feature type="domain" description="CobQ/CobB/MinD/ParA nucleotide binding" evidence="1">
    <location>
        <begin position="7"/>
        <end position="44"/>
    </location>
</feature>
<dbReference type="EMBL" id="JAUUIA010000831">
    <property type="protein sequence ID" value="MDP0971496.1"/>
    <property type="molecule type" value="Genomic_DNA"/>
</dbReference>
<comment type="caution">
    <text evidence="2">The sequence shown here is derived from an EMBL/GenBank/DDBJ whole genome shotgun (WGS) entry which is preliminary data.</text>
</comment>